<evidence type="ECO:0000256" key="9">
    <source>
        <dbReference type="SAM" id="Phobius"/>
    </source>
</evidence>
<feature type="transmembrane region" description="Helical" evidence="9">
    <location>
        <begin position="132"/>
        <end position="152"/>
    </location>
</feature>
<keyword evidence="6 9" id="KW-0472">Membrane</keyword>
<reference evidence="11" key="1">
    <citation type="journal article" date="2013" name="Science">
        <title>The Amborella genome and the evolution of flowering plants.</title>
        <authorList>
            <consortium name="Amborella Genome Project"/>
        </authorList>
    </citation>
    <scope>NUCLEOTIDE SEQUENCE [LARGE SCALE GENOMIC DNA]</scope>
</reference>
<evidence type="ECO:0000313" key="11">
    <source>
        <dbReference type="Proteomes" id="UP000017836"/>
    </source>
</evidence>
<dbReference type="PRINTS" id="PR00783">
    <property type="entry name" value="MINTRINSICP"/>
</dbReference>
<dbReference type="HOGENOM" id="CLU_100006_0_0_1"/>
<dbReference type="AlphaFoldDB" id="W1NG23"/>
<evidence type="ECO:0000256" key="1">
    <source>
        <dbReference type="ARBA" id="ARBA00004141"/>
    </source>
</evidence>
<dbReference type="InterPro" id="IPR023271">
    <property type="entry name" value="Aquaporin-like"/>
</dbReference>
<keyword evidence="2 8" id="KW-0813">Transport</keyword>
<accession>W1NG23</accession>
<evidence type="ECO:0000256" key="6">
    <source>
        <dbReference type="ARBA" id="ARBA00023136"/>
    </source>
</evidence>
<feature type="transmembrane region" description="Helical" evidence="9">
    <location>
        <begin position="94"/>
        <end position="112"/>
    </location>
</feature>
<evidence type="ECO:0000256" key="3">
    <source>
        <dbReference type="ARBA" id="ARBA00022692"/>
    </source>
</evidence>
<dbReference type="OMA" id="YVYWITP"/>
<dbReference type="EMBL" id="KI397507">
    <property type="protein sequence ID" value="ERM94722.1"/>
    <property type="molecule type" value="Genomic_DNA"/>
</dbReference>
<dbReference type="GO" id="GO:0016020">
    <property type="term" value="C:membrane"/>
    <property type="evidence" value="ECO:0007669"/>
    <property type="project" value="UniProtKB-SubCell"/>
</dbReference>
<evidence type="ECO:0000313" key="10">
    <source>
        <dbReference type="EMBL" id="ERM94722.1"/>
    </source>
</evidence>
<feature type="transmembrane region" description="Helical" evidence="9">
    <location>
        <begin position="40"/>
        <end position="60"/>
    </location>
</feature>
<feature type="transmembrane region" description="Helical" evidence="9">
    <location>
        <begin position="206"/>
        <end position="227"/>
    </location>
</feature>
<dbReference type="eggNOG" id="KOG0223">
    <property type="taxonomic scope" value="Eukaryota"/>
</dbReference>
<dbReference type="GO" id="GO:0005737">
    <property type="term" value="C:cytoplasm"/>
    <property type="evidence" value="ECO:0007669"/>
    <property type="project" value="UniProtKB-ARBA"/>
</dbReference>
<proteinExistence type="inferred from homology"/>
<dbReference type="STRING" id="13333.W1NG23"/>
<dbReference type="InterPro" id="IPR000425">
    <property type="entry name" value="MIP"/>
</dbReference>
<evidence type="ECO:0000256" key="5">
    <source>
        <dbReference type="ARBA" id="ARBA00022989"/>
    </source>
</evidence>
<feature type="transmembrane region" description="Helical" evidence="9">
    <location>
        <begin position="159"/>
        <end position="179"/>
    </location>
</feature>
<dbReference type="InterPro" id="IPR044222">
    <property type="entry name" value="SIP1-1/2-like"/>
</dbReference>
<name>W1NG23_AMBTC</name>
<protein>
    <recommendedName>
        <fullName evidence="12">Aquaporin</fullName>
    </recommendedName>
</protein>
<dbReference type="KEGG" id="atr:18422560"/>
<dbReference type="PANTHER" id="PTHR46739:SF3">
    <property type="entry name" value="AQUAPORIN SIP1-1"/>
    <property type="match status" value="1"/>
</dbReference>
<comment type="subcellular location">
    <subcellularLocation>
        <location evidence="1">Membrane</location>
        <topology evidence="1">Multi-pass membrane protein</topology>
    </subcellularLocation>
</comment>
<dbReference type="SUPFAM" id="SSF81338">
    <property type="entry name" value="Aquaporin-like"/>
    <property type="match status" value="1"/>
</dbReference>
<keyword evidence="4" id="KW-0677">Repeat</keyword>
<comment type="similarity">
    <text evidence="7">Belongs to the MIP/aquaporin (TC 1.A.8) family. SIP (TC 1.A.8.10) subfamily.</text>
</comment>
<dbReference type="OrthoDB" id="3222at2759"/>
<feature type="transmembrane region" description="Helical" evidence="9">
    <location>
        <begin position="12"/>
        <end position="34"/>
    </location>
</feature>
<dbReference type="PANTHER" id="PTHR46739">
    <property type="entry name" value="AQUAPORIN SIP1-1"/>
    <property type="match status" value="1"/>
</dbReference>
<dbReference type="FunFam" id="1.20.1080.10:FF:000043">
    <property type="entry name" value="Aquaporin SIP1-1"/>
    <property type="match status" value="1"/>
</dbReference>
<evidence type="ECO:0000256" key="7">
    <source>
        <dbReference type="ARBA" id="ARBA00024030"/>
    </source>
</evidence>
<dbReference type="GO" id="GO:0012505">
    <property type="term" value="C:endomembrane system"/>
    <property type="evidence" value="ECO:0007669"/>
    <property type="project" value="UniProtKB-ARBA"/>
</dbReference>
<dbReference type="Gramene" id="ERM94722">
    <property type="protein sequence ID" value="ERM94722"/>
    <property type="gene ID" value="AMTR_s00011p00246130"/>
</dbReference>
<evidence type="ECO:0000256" key="2">
    <source>
        <dbReference type="ARBA" id="ARBA00022448"/>
    </source>
</evidence>
<dbReference type="GO" id="GO:0015250">
    <property type="term" value="F:water channel activity"/>
    <property type="evidence" value="ECO:0007669"/>
    <property type="project" value="InterPro"/>
</dbReference>
<organism evidence="10 11">
    <name type="scientific">Amborella trichopoda</name>
    <dbReference type="NCBI Taxonomy" id="13333"/>
    <lineage>
        <taxon>Eukaryota</taxon>
        <taxon>Viridiplantae</taxon>
        <taxon>Streptophyta</taxon>
        <taxon>Embryophyta</taxon>
        <taxon>Tracheophyta</taxon>
        <taxon>Spermatophyta</taxon>
        <taxon>Magnoliopsida</taxon>
        <taxon>Amborellales</taxon>
        <taxon>Amborellaceae</taxon>
        <taxon>Amborella</taxon>
    </lineage>
</organism>
<sequence length="241" mass="26061">MGIVKLALGDAIITFMWVFCVSCTGIFTSIIASYLKFQGFYTLGITVFLVFSLVFIFSLIGEALGGASFNPSGLVAFHAAGFGKDSLFSLAIRFPAQAAGAVGGALAIMEVMPASYKNKLGGPSLKVELHKGAIAEGFLTFLISFAILFIIVKGPRNSLIKMWLLAMSTVTLVLAGSSYTGPAMNPANAFGWAYVNNRHNTWEQMYVYWMCPFIGAFVAASVFRLVFRIPPPPEAKHKKDE</sequence>
<evidence type="ECO:0000256" key="8">
    <source>
        <dbReference type="RuleBase" id="RU000477"/>
    </source>
</evidence>
<keyword evidence="5 9" id="KW-1133">Transmembrane helix</keyword>
<keyword evidence="3 8" id="KW-0812">Transmembrane</keyword>
<evidence type="ECO:0008006" key="12">
    <source>
        <dbReference type="Google" id="ProtNLM"/>
    </source>
</evidence>
<keyword evidence="11" id="KW-1185">Reference proteome</keyword>
<gene>
    <name evidence="10" type="ORF">AMTR_s00011p00246130</name>
</gene>
<dbReference type="Proteomes" id="UP000017836">
    <property type="component" value="Unassembled WGS sequence"/>
</dbReference>
<dbReference type="Pfam" id="PF00230">
    <property type="entry name" value="MIP"/>
    <property type="match status" value="1"/>
</dbReference>
<dbReference type="Gene3D" id="1.20.1080.10">
    <property type="entry name" value="Glycerol uptake facilitator protein"/>
    <property type="match status" value="1"/>
</dbReference>
<evidence type="ECO:0000256" key="4">
    <source>
        <dbReference type="ARBA" id="ARBA00022737"/>
    </source>
</evidence>